<feature type="compositionally biased region" description="Low complexity" evidence="1">
    <location>
        <begin position="165"/>
        <end position="175"/>
    </location>
</feature>
<dbReference type="Proteomes" id="UP001217838">
    <property type="component" value="Unassembled WGS sequence"/>
</dbReference>
<name>A0ABT5B9C9_9BACT</name>
<evidence type="ECO:0000313" key="2">
    <source>
        <dbReference type="EMBL" id="MDC0669667.1"/>
    </source>
</evidence>
<evidence type="ECO:0000256" key="1">
    <source>
        <dbReference type="SAM" id="MobiDB-lite"/>
    </source>
</evidence>
<feature type="compositionally biased region" description="Pro residues" evidence="1">
    <location>
        <begin position="277"/>
        <end position="290"/>
    </location>
</feature>
<evidence type="ECO:0000313" key="3">
    <source>
        <dbReference type="Proteomes" id="UP001217838"/>
    </source>
</evidence>
<dbReference type="RefSeq" id="WP_271999453.1">
    <property type="nucleotide sequence ID" value="NZ_JAQNDN010000010.1"/>
</dbReference>
<feature type="compositionally biased region" description="Basic and acidic residues" evidence="1">
    <location>
        <begin position="192"/>
        <end position="201"/>
    </location>
</feature>
<dbReference type="PROSITE" id="PS51257">
    <property type="entry name" value="PROKAR_LIPOPROTEIN"/>
    <property type="match status" value="1"/>
</dbReference>
<comment type="caution">
    <text evidence="2">The sequence shown here is derived from an EMBL/GenBank/DDBJ whole genome shotgun (WGS) entry which is preliminary data.</text>
</comment>
<dbReference type="EMBL" id="JAQNDN010000010">
    <property type="protein sequence ID" value="MDC0669667.1"/>
    <property type="molecule type" value="Genomic_DNA"/>
</dbReference>
<gene>
    <name evidence="2" type="ORF">POL58_18080</name>
</gene>
<feature type="region of interest" description="Disordered" evidence="1">
    <location>
        <begin position="150"/>
        <end position="176"/>
    </location>
</feature>
<keyword evidence="3" id="KW-1185">Reference proteome</keyword>
<feature type="compositionally biased region" description="Low complexity" evidence="1">
    <location>
        <begin position="262"/>
        <end position="276"/>
    </location>
</feature>
<reference evidence="2 3" key="1">
    <citation type="submission" date="2022-11" db="EMBL/GenBank/DDBJ databases">
        <title>Minimal conservation of predation-associated metabolite biosynthetic gene clusters underscores biosynthetic potential of Myxococcota including descriptions for ten novel species: Archangium lansinium sp. nov., Myxococcus landrumus sp. nov., Nannocystis bai.</title>
        <authorList>
            <person name="Ahearne A."/>
            <person name="Stevens C."/>
            <person name="Dowd S."/>
        </authorList>
    </citation>
    <scope>NUCLEOTIDE SEQUENCE [LARGE SCALE GENOMIC DNA]</scope>
    <source>
        <strain evidence="2 3">NCELM</strain>
    </source>
</reference>
<feature type="region of interest" description="Disordered" evidence="1">
    <location>
        <begin position="190"/>
        <end position="293"/>
    </location>
</feature>
<feature type="compositionally biased region" description="Pro residues" evidence="1">
    <location>
        <begin position="237"/>
        <end position="246"/>
    </location>
</feature>
<organism evidence="2 3">
    <name type="scientific">Nannocystis radixulma</name>
    <dbReference type="NCBI Taxonomy" id="2995305"/>
    <lineage>
        <taxon>Bacteria</taxon>
        <taxon>Pseudomonadati</taxon>
        <taxon>Myxococcota</taxon>
        <taxon>Polyangia</taxon>
        <taxon>Nannocystales</taxon>
        <taxon>Nannocystaceae</taxon>
        <taxon>Nannocystis</taxon>
    </lineage>
</organism>
<accession>A0ABT5B9C9</accession>
<protein>
    <submittedName>
        <fullName evidence="2">Uncharacterized protein</fullName>
    </submittedName>
</protein>
<proteinExistence type="predicted"/>
<sequence>MRVAARRGMWGFGVALLIAACGEPGQGAATGPAPVVDPAAEVAILAVVEGRVTVRNAQGGETEARAEMPLTRGDTVVTTPGSLAVVVLANGYVLKLEEDQATPVRALAHLDDPPPAESAAELFEKALGAEAFARVGGAGRLERIAGWNARRASGETPAPVTQSEAAPAPVKADAPALEEAAPVGVPIAEPLADSKHGRGIELDQGIGGTADSRDKGNSGRPPTPLPNKRADDAGPADPAPPPPAQKPSPSGDGDEKKESSKKSSSQAEAEGSTAPPGGAPAPPGSTPTPEPSAVDLVDSWIFETGPETQVTRTSLPEALKSRRKALAQCVASALPGVAAPELRLKVAGGVVKEVALGGGKPAPACARELLKQRLAGVAGDGWVIVRVRR</sequence>